<dbReference type="Gene3D" id="2.60.40.10">
    <property type="entry name" value="Immunoglobulins"/>
    <property type="match status" value="1"/>
</dbReference>
<evidence type="ECO:0000256" key="2">
    <source>
        <dbReference type="SAM" id="SignalP"/>
    </source>
</evidence>
<dbReference type="Proteomes" id="UP000075320">
    <property type="component" value="Unassembled WGS sequence"/>
</dbReference>
<dbReference type="AlphaFoldDB" id="A0A150WRV8"/>
<feature type="compositionally biased region" description="Low complexity" evidence="1">
    <location>
        <begin position="52"/>
        <end position="68"/>
    </location>
</feature>
<keyword evidence="2" id="KW-0732">Signal</keyword>
<evidence type="ECO:0000313" key="3">
    <source>
        <dbReference type="EMBL" id="KYG67116.1"/>
    </source>
</evidence>
<dbReference type="OrthoDB" id="5378341at2"/>
<dbReference type="EMBL" id="LUKE01000001">
    <property type="protein sequence ID" value="KYG67116.1"/>
    <property type="molecule type" value="Genomic_DNA"/>
</dbReference>
<feature type="region of interest" description="Disordered" evidence="1">
    <location>
        <begin position="102"/>
        <end position="136"/>
    </location>
</feature>
<accession>A0A150WRV8</accession>
<protein>
    <recommendedName>
        <fullName evidence="5">Ig-like domain-containing protein</fullName>
    </recommendedName>
</protein>
<comment type="caution">
    <text evidence="3">The sequence shown here is derived from an EMBL/GenBank/DDBJ whole genome shotgun (WGS) entry which is preliminary data.</text>
</comment>
<dbReference type="InterPro" id="IPR013783">
    <property type="entry name" value="Ig-like_fold"/>
</dbReference>
<feature type="region of interest" description="Disordered" evidence="1">
    <location>
        <begin position="39"/>
        <end position="83"/>
    </location>
</feature>
<proteinExistence type="predicted"/>
<dbReference type="RefSeq" id="WP_061834692.1">
    <property type="nucleotide sequence ID" value="NZ_LUKE01000001.1"/>
</dbReference>
<organism evidence="3 4">
    <name type="scientific">Bdellovibrio bacteriovorus</name>
    <dbReference type="NCBI Taxonomy" id="959"/>
    <lineage>
        <taxon>Bacteria</taxon>
        <taxon>Pseudomonadati</taxon>
        <taxon>Bdellovibrionota</taxon>
        <taxon>Bdellovibrionia</taxon>
        <taxon>Bdellovibrionales</taxon>
        <taxon>Pseudobdellovibrionaceae</taxon>
        <taxon>Bdellovibrio</taxon>
    </lineage>
</organism>
<dbReference type="InterPro" id="IPR036179">
    <property type="entry name" value="Ig-like_dom_sf"/>
</dbReference>
<feature type="chain" id="PRO_5007573537" description="Ig-like domain-containing protein" evidence="2">
    <location>
        <begin position="33"/>
        <end position="362"/>
    </location>
</feature>
<evidence type="ECO:0000313" key="4">
    <source>
        <dbReference type="Proteomes" id="UP000075320"/>
    </source>
</evidence>
<feature type="compositionally biased region" description="Gly residues" evidence="1">
    <location>
        <begin position="102"/>
        <end position="129"/>
    </location>
</feature>
<evidence type="ECO:0000256" key="1">
    <source>
        <dbReference type="SAM" id="MobiDB-lite"/>
    </source>
</evidence>
<reference evidence="3 4" key="1">
    <citation type="submission" date="2016-03" db="EMBL/GenBank/DDBJ databases">
        <authorList>
            <person name="Ploux O."/>
        </authorList>
    </citation>
    <scope>NUCLEOTIDE SEQUENCE [LARGE SCALE GENOMIC DNA]</scope>
    <source>
        <strain evidence="3 4">R0</strain>
    </source>
</reference>
<keyword evidence="4" id="KW-1185">Reference proteome</keyword>
<evidence type="ECO:0008006" key="5">
    <source>
        <dbReference type="Google" id="ProtNLM"/>
    </source>
</evidence>
<feature type="signal peptide" evidence="2">
    <location>
        <begin position="1"/>
        <end position="32"/>
    </location>
</feature>
<feature type="compositionally biased region" description="Gly residues" evidence="1">
    <location>
        <begin position="69"/>
        <end position="83"/>
    </location>
</feature>
<gene>
    <name evidence="3" type="ORF">AZI86_08890</name>
</gene>
<name>A0A150WRV8_BDEBC</name>
<dbReference type="SUPFAM" id="SSF48726">
    <property type="entry name" value="Immunoglobulin"/>
    <property type="match status" value="1"/>
</dbReference>
<sequence length="362" mass="37720">MSRRFLKKIRNFRLMSGLLIALLTILSFQNCAPAPQACSDSSKNCTSEESKSSSSTSNNGNSSLWSSGSGSGSSSGFAGGGGGSVSTNGSNASAGGGGGISVGGGGNTGGSSGGSTGGGSTSGGTGGTGSDLLRISTPPASVNVQEGQGFELSVQTAGGKSPLKYQWFKDGVAMDHVLGQYQFISDNADSYKKAGFYAVEVTDATGRTVRSERAAVNIVEPQVGCAAGSYFTFTNATYDVLEPKYFTEYFDGPRGKFLLHQSYDTYNLYSLAKYAGVSTFNVSANIGYGGTTFISCRTAIPRIHTPQPNPSGADSGFYNQYADGNGYTYTGQVNFECRNKKLLLKQNTCKWTYTPPPRGSSR</sequence>